<comment type="caution">
    <text evidence="1">The sequence shown here is derived from an EMBL/GenBank/DDBJ whole genome shotgun (WGS) entry which is preliminary data.</text>
</comment>
<dbReference type="AlphaFoldDB" id="A0AAD4WGR8"/>
<evidence type="ECO:0000313" key="2">
    <source>
        <dbReference type="Proteomes" id="UP001054821"/>
    </source>
</evidence>
<name>A0AAD4WGR8_PRUDU</name>
<dbReference type="EMBL" id="JAJFAZ020000002">
    <property type="protein sequence ID" value="KAI5341762.1"/>
    <property type="molecule type" value="Genomic_DNA"/>
</dbReference>
<sequence length="180" mass="21021">MINASHEVSWHSSESITRSIQMQIVDALRLGERSKASNQLLNLGHGNDLLRADDFVYILNYRAKSPDPLFVMETWRIMDEKEISLNNICSLLMVHALCKGGYLEEVGFMPWNANQYLDLMERQMVGMGKNEVTYSELLKLAVWKQNLPAAHEIWKDYIKHYSLSIIPLQKFIWSFTRWEI</sequence>
<evidence type="ECO:0000313" key="1">
    <source>
        <dbReference type="EMBL" id="KAI5341762.1"/>
    </source>
</evidence>
<protein>
    <recommendedName>
        <fullName evidence="3">Tetratricopeptide repeat-like superfamily protein</fullName>
    </recommendedName>
</protein>
<proteinExistence type="predicted"/>
<reference evidence="1 2" key="1">
    <citation type="journal article" date="2022" name="G3 (Bethesda)">
        <title>Whole-genome sequence and methylome profiling of the almond [Prunus dulcis (Mill.) D.A. Webb] cultivar 'Nonpareil'.</title>
        <authorList>
            <person name="D'Amico-Willman K.M."/>
            <person name="Ouma W.Z."/>
            <person name="Meulia T."/>
            <person name="Sideli G.M."/>
            <person name="Gradziel T.M."/>
            <person name="Fresnedo-Ramirez J."/>
        </authorList>
    </citation>
    <scope>NUCLEOTIDE SEQUENCE [LARGE SCALE GENOMIC DNA]</scope>
    <source>
        <strain evidence="1">Clone GOH B32 T37-40</strain>
    </source>
</reference>
<accession>A0AAD4WGR8</accession>
<gene>
    <name evidence="1" type="ORF">L3X38_009637</name>
</gene>
<dbReference type="Gene3D" id="1.25.40.10">
    <property type="entry name" value="Tetratricopeptide repeat domain"/>
    <property type="match status" value="1"/>
</dbReference>
<dbReference type="PANTHER" id="PTHR47859">
    <property type="entry name" value="PENTATRICOPEPTIDE REPEAT-CONTAINING PROTEIN"/>
    <property type="match status" value="1"/>
</dbReference>
<evidence type="ECO:0008006" key="3">
    <source>
        <dbReference type="Google" id="ProtNLM"/>
    </source>
</evidence>
<dbReference type="InterPro" id="IPR011990">
    <property type="entry name" value="TPR-like_helical_dom_sf"/>
</dbReference>
<dbReference type="Proteomes" id="UP001054821">
    <property type="component" value="Chromosome 2"/>
</dbReference>
<organism evidence="1 2">
    <name type="scientific">Prunus dulcis</name>
    <name type="common">Almond</name>
    <name type="synonym">Amygdalus dulcis</name>
    <dbReference type="NCBI Taxonomy" id="3755"/>
    <lineage>
        <taxon>Eukaryota</taxon>
        <taxon>Viridiplantae</taxon>
        <taxon>Streptophyta</taxon>
        <taxon>Embryophyta</taxon>
        <taxon>Tracheophyta</taxon>
        <taxon>Spermatophyta</taxon>
        <taxon>Magnoliopsida</taxon>
        <taxon>eudicotyledons</taxon>
        <taxon>Gunneridae</taxon>
        <taxon>Pentapetalae</taxon>
        <taxon>rosids</taxon>
        <taxon>fabids</taxon>
        <taxon>Rosales</taxon>
        <taxon>Rosaceae</taxon>
        <taxon>Amygdaloideae</taxon>
        <taxon>Amygdaleae</taxon>
        <taxon>Prunus</taxon>
    </lineage>
</organism>
<keyword evidence="2" id="KW-1185">Reference proteome</keyword>
<dbReference type="PANTHER" id="PTHR47859:SF1">
    <property type="entry name" value="PENTATRICOPEPTIDE REPEAT-CONTAINING PROTEIN"/>
    <property type="match status" value="1"/>
</dbReference>